<comment type="caution">
    <text evidence="1">The sequence shown here is derived from an EMBL/GenBank/DDBJ whole genome shotgun (WGS) entry which is preliminary data.</text>
</comment>
<organism evidence="1 2">
    <name type="scientific">Microtetraspora malaysiensis</name>
    <dbReference type="NCBI Taxonomy" id="161358"/>
    <lineage>
        <taxon>Bacteria</taxon>
        <taxon>Bacillati</taxon>
        <taxon>Actinomycetota</taxon>
        <taxon>Actinomycetes</taxon>
        <taxon>Streptosporangiales</taxon>
        <taxon>Streptosporangiaceae</taxon>
        <taxon>Microtetraspora</taxon>
    </lineage>
</organism>
<dbReference type="InterPro" id="IPR038056">
    <property type="entry name" value="YjbR-like_sf"/>
</dbReference>
<dbReference type="Proteomes" id="UP001602013">
    <property type="component" value="Unassembled WGS sequence"/>
</dbReference>
<protein>
    <submittedName>
        <fullName evidence="1">MmcQ/YjbR family DNA-binding protein</fullName>
    </submittedName>
</protein>
<keyword evidence="1" id="KW-0238">DNA-binding</keyword>
<gene>
    <name evidence="1" type="ORF">ACFYXI_30785</name>
</gene>
<dbReference type="RefSeq" id="WP_387416252.1">
    <property type="nucleotide sequence ID" value="NZ_JBIASD010000026.1"/>
</dbReference>
<accession>A0ABW6T0F0</accession>
<dbReference type="Gene3D" id="3.90.1150.30">
    <property type="match status" value="1"/>
</dbReference>
<keyword evidence="2" id="KW-1185">Reference proteome</keyword>
<dbReference type="InterPro" id="IPR058532">
    <property type="entry name" value="YjbR/MT2646/Rv2570-like"/>
</dbReference>
<dbReference type="GO" id="GO:0003677">
    <property type="term" value="F:DNA binding"/>
    <property type="evidence" value="ECO:0007669"/>
    <property type="project" value="UniProtKB-KW"/>
</dbReference>
<reference evidence="1 2" key="1">
    <citation type="submission" date="2024-10" db="EMBL/GenBank/DDBJ databases">
        <title>The Natural Products Discovery Center: Release of the First 8490 Sequenced Strains for Exploring Actinobacteria Biosynthetic Diversity.</title>
        <authorList>
            <person name="Kalkreuter E."/>
            <person name="Kautsar S.A."/>
            <person name="Yang D."/>
            <person name="Bader C.D."/>
            <person name="Teijaro C.N."/>
            <person name="Fluegel L."/>
            <person name="Davis C.M."/>
            <person name="Simpson J.R."/>
            <person name="Lauterbach L."/>
            <person name="Steele A.D."/>
            <person name="Gui C."/>
            <person name="Meng S."/>
            <person name="Li G."/>
            <person name="Viehrig K."/>
            <person name="Ye F."/>
            <person name="Su P."/>
            <person name="Kiefer A.F."/>
            <person name="Nichols A."/>
            <person name="Cepeda A.J."/>
            <person name="Yan W."/>
            <person name="Fan B."/>
            <person name="Jiang Y."/>
            <person name="Adhikari A."/>
            <person name="Zheng C.-J."/>
            <person name="Schuster L."/>
            <person name="Cowan T.M."/>
            <person name="Smanski M.J."/>
            <person name="Chevrette M.G."/>
            <person name="De Carvalho L.P.S."/>
            <person name="Shen B."/>
        </authorList>
    </citation>
    <scope>NUCLEOTIDE SEQUENCE [LARGE SCALE GENOMIC DNA]</scope>
    <source>
        <strain evidence="1 2">NPDC002173</strain>
    </source>
</reference>
<proteinExistence type="predicted"/>
<dbReference type="Pfam" id="PF04237">
    <property type="entry name" value="YjbR"/>
    <property type="match status" value="1"/>
</dbReference>
<dbReference type="EMBL" id="JBIASD010000026">
    <property type="protein sequence ID" value="MFF3669983.1"/>
    <property type="molecule type" value="Genomic_DNA"/>
</dbReference>
<name>A0ABW6T0F0_9ACTN</name>
<dbReference type="SUPFAM" id="SSF142906">
    <property type="entry name" value="YjbR-like"/>
    <property type="match status" value="1"/>
</dbReference>
<sequence>MESLTDQAAGVEEFLRIVRGLPEAELGTPGTHVGVKVRGKGFAYLNEDKGVALVKAELEEREALVGQDPEVFTRSYTSGRFGWVEIRLDRVPPDELAELVTEAWCLTAPRRLVEEYEAGR</sequence>
<evidence type="ECO:0000313" key="1">
    <source>
        <dbReference type="EMBL" id="MFF3669983.1"/>
    </source>
</evidence>
<evidence type="ECO:0000313" key="2">
    <source>
        <dbReference type="Proteomes" id="UP001602013"/>
    </source>
</evidence>